<dbReference type="GO" id="GO:0050664">
    <property type="term" value="F:oxidoreductase activity, acting on NAD(P)H, oxygen as acceptor"/>
    <property type="evidence" value="ECO:0007669"/>
    <property type="project" value="TreeGrafter"/>
</dbReference>
<evidence type="ECO:0000256" key="2">
    <source>
        <dbReference type="ARBA" id="ARBA00023002"/>
    </source>
</evidence>
<dbReference type="RefSeq" id="XP_045951540.1">
    <property type="nucleotide sequence ID" value="XM_046104275.1"/>
</dbReference>
<evidence type="ECO:0008006" key="5">
    <source>
        <dbReference type="Google" id="ProtNLM"/>
    </source>
</evidence>
<dbReference type="InterPro" id="IPR036291">
    <property type="entry name" value="NAD(P)-bd_dom_sf"/>
</dbReference>
<reference evidence="3" key="1">
    <citation type="journal article" date="2021" name="Nat. Commun.">
        <title>Genetic determinants of endophytism in the Arabidopsis root mycobiome.</title>
        <authorList>
            <person name="Mesny F."/>
            <person name="Miyauchi S."/>
            <person name="Thiergart T."/>
            <person name="Pickel B."/>
            <person name="Atanasova L."/>
            <person name="Karlsson M."/>
            <person name="Huettel B."/>
            <person name="Barry K.W."/>
            <person name="Haridas S."/>
            <person name="Chen C."/>
            <person name="Bauer D."/>
            <person name="Andreopoulos W."/>
            <person name="Pangilinan J."/>
            <person name="LaButti K."/>
            <person name="Riley R."/>
            <person name="Lipzen A."/>
            <person name="Clum A."/>
            <person name="Drula E."/>
            <person name="Henrissat B."/>
            <person name="Kohler A."/>
            <person name="Grigoriev I.V."/>
            <person name="Martin F.M."/>
            <person name="Hacquard S."/>
        </authorList>
    </citation>
    <scope>NUCLEOTIDE SEQUENCE</scope>
    <source>
        <strain evidence="3">MPI-SDFR-AT-0073</strain>
    </source>
</reference>
<evidence type="ECO:0000313" key="4">
    <source>
        <dbReference type="Proteomes" id="UP000758603"/>
    </source>
</evidence>
<dbReference type="EMBL" id="JAGPXC010000012">
    <property type="protein sequence ID" value="KAH6645026.1"/>
    <property type="molecule type" value="Genomic_DNA"/>
</dbReference>
<dbReference type="GO" id="GO:0016616">
    <property type="term" value="F:oxidoreductase activity, acting on the CH-OH group of donors, NAD or NADP as acceptor"/>
    <property type="evidence" value="ECO:0007669"/>
    <property type="project" value="UniProtKB-ARBA"/>
</dbReference>
<keyword evidence="4" id="KW-1185">Reference proteome</keyword>
<dbReference type="SUPFAM" id="SSF51735">
    <property type="entry name" value="NAD(P)-binding Rossmann-fold domains"/>
    <property type="match status" value="1"/>
</dbReference>
<evidence type="ECO:0000256" key="1">
    <source>
        <dbReference type="ARBA" id="ARBA00006484"/>
    </source>
</evidence>
<name>A0A9P8RKV9_9PEZI</name>
<dbReference type="OrthoDB" id="1933717at2759"/>
<comment type="caution">
    <text evidence="3">The sequence shown here is derived from an EMBL/GenBank/DDBJ whole genome shotgun (WGS) entry which is preliminary data.</text>
</comment>
<dbReference type="PRINTS" id="PR00081">
    <property type="entry name" value="GDHRDH"/>
</dbReference>
<dbReference type="Pfam" id="PF00106">
    <property type="entry name" value="adh_short"/>
    <property type="match status" value="2"/>
</dbReference>
<dbReference type="GeneID" id="70133166"/>
<dbReference type="PANTHER" id="PTHR43008">
    <property type="entry name" value="BENZIL REDUCTASE"/>
    <property type="match status" value="1"/>
</dbReference>
<organism evidence="3 4">
    <name type="scientific">Truncatella angustata</name>
    <dbReference type="NCBI Taxonomy" id="152316"/>
    <lineage>
        <taxon>Eukaryota</taxon>
        <taxon>Fungi</taxon>
        <taxon>Dikarya</taxon>
        <taxon>Ascomycota</taxon>
        <taxon>Pezizomycotina</taxon>
        <taxon>Sordariomycetes</taxon>
        <taxon>Xylariomycetidae</taxon>
        <taxon>Amphisphaeriales</taxon>
        <taxon>Sporocadaceae</taxon>
        <taxon>Truncatella</taxon>
    </lineage>
</organism>
<comment type="similarity">
    <text evidence="1">Belongs to the short-chain dehydrogenases/reductases (SDR) family.</text>
</comment>
<sequence>MAAEKEILLITGGNTGIGLEAVRALSGSSTAYEIIIGCRTLSKGEDAISTIRAEYPSTTSTFSTVQVDLSSDSSLEKAVETLTSKFGRLDVLINNGGASFDQDIASGALSIREAFNKSWDVNVTGTHVLTTLTAPLLLKGKNPRLLFITSGTATLAETERTDNDIYKRLNGSPPAGWPKPVGARPSYMSYRSAKTGLNMLMREWQRTLRNDGVKVWAISPGFLATGLGGAGAEKLKQMGAGDPAIGGQFIKDVVEGKRDDDVGKAIRRDMIQPW</sequence>
<keyword evidence="2" id="KW-0560">Oxidoreductase</keyword>
<dbReference type="AlphaFoldDB" id="A0A9P8RKV9"/>
<dbReference type="Proteomes" id="UP000758603">
    <property type="component" value="Unassembled WGS sequence"/>
</dbReference>
<accession>A0A9P8RKV9</accession>
<dbReference type="Gene3D" id="3.40.50.720">
    <property type="entry name" value="NAD(P)-binding Rossmann-like Domain"/>
    <property type="match status" value="1"/>
</dbReference>
<evidence type="ECO:0000313" key="3">
    <source>
        <dbReference type="EMBL" id="KAH6645026.1"/>
    </source>
</evidence>
<dbReference type="PANTHER" id="PTHR43008:SF8">
    <property type="entry name" value="BENZIL REDUCTASE ((S)-BENZOIN FORMING) IRC24"/>
    <property type="match status" value="1"/>
</dbReference>
<proteinExistence type="inferred from homology"/>
<protein>
    <recommendedName>
        <fullName evidence="5">Short-chain dehydrogenase/reductase</fullName>
    </recommendedName>
</protein>
<dbReference type="InterPro" id="IPR002347">
    <property type="entry name" value="SDR_fam"/>
</dbReference>
<gene>
    <name evidence="3" type="ORF">BKA67DRAFT_586776</name>
</gene>